<gene>
    <name evidence="2" type="ORF">PENTCL1PPCAC_27436</name>
</gene>
<dbReference type="Proteomes" id="UP001432027">
    <property type="component" value="Unassembled WGS sequence"/>
</dbReference>
<accession>A0AAV5UG75</accession>
<feature type="signal peptide" evidence="1">
    <location>
        <begin position="1"/>
        <end position="20"/>
    </location>
</feature>
<evidence type="ECO:0000313" key="2">
    <source>
        <dbReference type="EMBL" id="GMT05262.1"/>
    </source>
</evidence>
<protein>
    <submittedName>
        <fullName evidence="2">Uncharacterized protein</fullName>
    </submittedName>
</protein>
<keyword evidence="1" id="KW-0732">Signal</keyword>
<dbReference type="AlphaFoldDB" id="A0AAV5UG75"/>
<proteinExistence type="predicted"/>
<dbReference type="EMBL" id="BTSX01000006">
    <property type="protein sequence ID" value="GMT05262.1"/>
    <property type="molecule type" value="Genomic_DNA"/>
</dbReference>
<keyword evidence="3" id="KW-1185">Reference proteome</keyword>
<reference evidence="2" key="1">
    <citation type="submission" date="2023-10" db="EMBL/GenBank/DDBJ databases">
        <title>Genome assembly of Pristionchus species.</title>
        <authorList>
            <person name="Yoshida K."/>
            <person name="Sommer R.J."/>
        </authorList>
    </citation>
    <scope>NUCLEOTIDE SEQUENCE</scope>
    <source>
        <strain evidence="2">RS0144</strain>
    </source>
</reference>
<sequence length="153" mass="17158">MVASWPTVLLLFSVFAALHGYSLKPFGEPAEKKSNLILSRRPDYESRPLQGRHVPRSGLLISGRGFGPGFGSDTLTSRYFVRKRGLGAQNKRAVDKQKFVPRSGLMISGRGFMPGFVDTRDFGSFYRRRRDSPEPLTPLRIVIDDGEFSSAEY</sequence>
<feature type="chain" id="PRO_5043730744" evidence="1">
    <location>
        <begin position="21"/>
        <end position="153"/>
    </location>
</feature>
<evidence type="ECO:0000256" key="1">
    <source>
        <dbReference type="SAM" id="SignalP"/>
    </source>
</evidence>
<evidence type="ECO:0000313" key="3">
    <source>
        <dbReference type="Proteomes" id="UP001432027"/>
    </source>
</evidence>
<comment type="caution">
    <text evidence="2">The sequence shown here is derived from an EMBL/GenBank/DDBJ whole genome shotgun (WGS) entry which is preliminary data.</text>
</comment>
<name>A0AAV5UG75_9BILA</name>
<organism evidence="2 3">
    <name type="scientific">Pristionchus entomophagus</name>
    <dbReference type="NCBI Taxonomy" id="358040"/>
    <lineage>
        <taxon>Eukaryota</taxon>
        <taxon>Metazoa</taxon>
        <taxon>Ecdysozoa</taxon>
        <taxon>Nematoda</taxon>
        <taxon>Chromadorea</taxon>
        <taxon>Rhabditida</taxon>
        <taxon>Rhabditina</taxon>
        <taxon>Diplogasteromorpha</taxon>
        <taxon>Diplogasteroidea</taxon>
        <taxon>Neodiplogasteridae</taxon>
        <taxon>Pristionchus</taxon>
    </lineage>
</organism>